<feature type="compositionally biased region" description="Low complexity" evidence="1">
    <location>
        <begin position="96"/>
        <end position="127"/>
    </location>
</feature>
<dbReference type="AlphaFoldDB" id="A0A438MYG0"/>
<evidence type="ECO:0000313" key="3">
    <source>
        <dbReference type="EMBL" id="RVX68009.1"/>
    </source>
</evidence>
<dbReference type="Proteomes" id="UP000288859">
    <property type="component" value="Unassembled WGS sequence"/>
</dbReference>
<proteinExistence type="predicted"/>
<feature type="signal peptide" evidence="2">
    <location>
        <begin position="1"/>
        <end position="19"/>
    </location>
</feature>
<evidence type="ECO:0000256" key="2">
    <source>
        <dbReference type="SAM" id="SignalP"/>
    </source>
</evidence>
<evidence type="ECO:0008006" key="5">
    <source>
        <dbReference type="Google" id="ProtNLM"/>
    </source>
</evidence>
<feature type="region of interest" description="Disordered" evidence="1">
    <location>
        <begin position="92"/>
        <end position="127"/>
    </location>
</feature>
<protein>
    <recommendedName>
        <fullName evidence="5">FAS1 domain-containing protein</fullName>
    </recommendedName>
</protein>
<dbReference type="VEuPathDB" id="FungiDB:PV10_00913"/>
<evidence type="ECO:0000256" key="1">
    <source>
        <dbReference type="SAM" id="MobiDB-lite"/>
    </source>
</evidence>
<accession>A0A438MYG0</accession>
<keyword evidence="2" id="KW-0732">Signal</keyword>
<name>A0A438MYG0_EXOME</name>
<gene>
    <name evidence="3" type="ORF">B0A52_08420</name>
</gene>
<reference evidence="3 4" key="1">
    <citation type="submission" date="2017-03" db="EMBL/GenBank/DDBJ databases">
        <title>Genomes of endolithic fungi from Antarctica.</title>
        <authorList>
            <person name="Coleine C."/>
            <person name="Masonjones S."/>
            <person name="Stajich J.E."/>
        </authorList>
    </citation>
    <scope>NUCLEOTIDE SEQUENCE [LARGE SCALE GENOMIC DNA]</scope>
    <source>
        <strain evidence="3 4">CCFEE 6314</strain>
    </source>
</reference>
<evidence type="ECO:0000313" key="4">
    <source>
        <dbReference type="Proteomes" id="UP000288859"/>
    </source>
</evidence>
<dbReference type="EMBL" id="NAJM01000042">
    <property type="protein sequence ID" value="RVX68009.1"/>
    <property type="molecule type" value="Genomic_DNA"/>
</dbReference>
<dbReference type="OrthoDB" id="5427732at2759"/>
<comment type="caution">
    <text evidence="3">The sequence shown here is derived from an EMBL/GenBank/DDBJ whole genome shotgun (WGS) entry which is preliminary data.</text>
</comment>
<feature type="chain" id="PRO_5019011626" description="FAS1 domain-containing protein" evidence="2">
    <location>
        <begin position="20"/>
        <end position="270"/>
    </location>
</feature>
<organism evidence="3 4">
    <name type="scientific">Exophiala mesophila</name>
    <name type="common">Black yeast-like fungus</name>
    <dbReference type="NCBI Taxonomy" id="212818"/>
    <lineage>
        <taxon>Eukaryota</taxon>
        <taxon>Fungi</taxon>
        <taxon>Dikarya</taxon>
        <taxon>Ascomycota</taxon>
        <taxon>Pezizomycotina</taxon>
        <taxon>Eurotiomycetes</taxon>
        <taxon>Chaetothyriomycetidae</taxon>
        <taxon>Chaetothyriales</taxon>
        <taxon>Herpotrichiellaceae</taxon>
        <taxon>Exophiala</taxon>
    </lineage>
</organism>
<sequence>MFGISKALVFGTLLLGALSSPTHRQEDNHSLVNWEAFQQLLDTIEPAALHSVLHSLSPKFQDGVFSKDRSAIEHVHSENPIMASKLVHIAKKRQDSNSTITTSSTTTTITTSDPPPTTTEEPSSSIEPSISSVLSEEIEASTVPGATTVIVAPSAPTSATAVETTEGAVVYSTVGGGLITLTSSAVGVRFTPSTSTHVFYTTLGDGSLSTSTSVVVVNAPITDSPDATGAAGAAATAGGDPELQDGAMSLKISTLTIVLVALGACLFFQS</sequence>